<name>A0AAD7LPT0_QUISA</name>
<dbReference type="PANTHER" id="PTHR34961:SF1">
    <property type="entry name" value="ROOT MERISTEM GROWTH FACTOR 10"/>
    <property type="match status" value="1"/>
</dbReference>
<reference evidence="2" key="1">
    <citation type="journal article" date="2023" name="Science">
        <title>Elucidation of the pathway for biosynthesis of saponin adjuvants from the soapbark tree.</title>
        <authorList>
            <person name="Reed J."/>
            <person name="Orme A."/>
            <person name="El-Demerdash A."/>
            <person name="Owen C."/>
            <person name="Martin L.B.B."/>
            <person name="Misra R.C."/>
            <person name="Kikuchi S."/>
            <person name="Rejzek M."/>
            <person name="Martin A.C."/>
            <person name="Harkess A."/>
            <person name="Leebens-Mack J."/>
            <person name="Louveau T."/>
            <person name="Stephenson M.J."/>
            <person name="Osbourn A."/>
        </authorList>
    </citation>
    <scope>NUCLEOTIDE SEQUENCE</scope>
    <source>
        <strain evidence="2">S10</strain>
    </source>
</reference>
<gene>
    <name evidence="2" type="ORF">O6P43_017391</name>
</gene>
<keyword evidence="3" id="KW-1185">Reference proteome</keyword>
<dbReference type="EMBL" id="JARAOO010000007">
    <property type="protein sequence ID" value="KAJ7962121.1"/>
    <property type="molecule type" value="Genomic_DNA"/>
</dbReference>
<feature type="compositionally biased region" description="Polar residues" evidence="1">
    <location>
        <begin position="94"/>
        <end position="110"/>
    </location>
</feature>
<comment type="caution">
    <text evidence="2">The sequence shown here is derived from an EMBL/GenBank/DDBJ whole genome shotgun (WGS) entry which is preliminary data.</text>
</comment>
<dbReference type="AlphaFoldDB" id="A0AAD7LPT0"/>
<feature type="region of interest" description="Disordered" evidence="1">
    <location>
        <begin position="73"/>
        <end position="142"/>
    </location>
</feature>
<accession>A0AAD7LPT0</accession>
<evidence type="ECO:0000313" key="2">
    <source>
        <dbReference type="EMBL" id="KAJ7962121.1"/>
    </source>
</evidence>
<evidence type="ECO:0000313" key="3">
    <source>
        <dbReference type="Proteomes" id="UP001163823"/>
    </source>
</evidence>
<dbReference type="KEGG" id="qsa:O6P43_017391"/>
<dbReference type="Proteomes" id="UP001163823">
    <property type="component" value="Chromosome 7"/>
</dbReference>
<proteinExistence type="predicted"/>
<protein>
    <submittedName>
        <fullName evidence="2">Synaptonemal complex protein like</fullName>
    </submittedName>
</protein>
<organism evidence="2 3">
    <name type="scientific">Quillaja saponaria</name>
    <name type="common">Soap bark tree</name>
    <dbReference type="NCBI Taxonomy" id="32244"/>
    <lineage>
        <taxon>Eukaryota</taxon>
        <taxon>Viridiplantae</taxon>
        <taxon>Streptophyta</taxon>
        <taxon>Embryophyta</taxon>
        <taxon>Tracheophyta</taxon>
        <taxon>Spermatophyta</taxon>
        <taxon>Magnoliopsida</taxon>
        <taxon>eudicotyledons</taxon>
        <taxon>Gunneridae</taxon>
        <taxon>Pentapetalae</taxon>
        <taxon>rosids</taxon>
        <taxon>fabids</taxon>
        <taxon>Fabales</taxon>
        <taxon>Quillajaceae</taxon>
        <taxon>Quillaja</taxon>
    </lineage>
</organism>
<evidence type="ECO:0000256" key="1">
    <source>
        <dbReference type="SAM" id="MobiDB-lite"/>
    </source>
</evidence>
<dbReference type="InterPro" id="IPR053313">
    <property type="entry name" value="RGF"/>
</dbReference>
<dbReference type="PANTHER" id="PTHR34961">
    <property type="entry name" value="TRANSMEMBRANE PROTEIN"/>
    <property type="match status" value="1"/>
</dbReference>
<sequence>MCISLHACNATARHLCSAFDKNLHKEINFSIKIGEIKGFNSLSKQHGVKHRDHNNNEDITHRLQLANANEKMIEDTKSTKAVHNRAKKVDGIKRSTSGALKSSHDQSLVSVSWRVPYQKPGEKNPAFNLDYSPPKTHPPSHN</sequence>